<dbReference type="EMBL" id="CP000828">
    <property type="protein sequence ID" value="ABW28372.1"/>
    <property type="molecule type" value="Genomic_DNA"/>
</dbReference>
<evidence type="ECO:0000313" key="2">
    <source>
        <dbReference type="EMBL" id="ABW28372.1"/>
    </source>
</evidence>
<dbReference type="GO" id="GO:0008757">
    <property type="term" value="F:S-adenosylmethionine-dependent methyltransferase activity"/>
    <property type="evidence" value="ECO:0007669"/>
    <property type="project" value="InterPro"/>
</dbReference>
<dbReference type="KEGG" id="amr:AM1_3378"/>
<dbReference type="AlphaFoldDB" id="B0C025"/>
<organism evidence="2 3">
    <name type="scientific">Acaryochloris marina (strain MBIC 11017)</name>
    <dbReference type="NCBI Taxonomy" id="329726"/>
    <lineage>
        <taxon>Bacteria</taxon>
        <taxon>Bacillati</taxon>
        <taxon>Cyanobacteriota</taxon>
        <taxon>Cyanophyceae</taxon>
        <taxon>Acaryochloridales</taxon>
        <taxon>Acaryochloridaceae</taxon>
        <taxon>Acaryochloris</taxon>
    </lineage>
</organism>
<dbReference type="Pfam" id="PF08241">
    <property type="entry name" value="Methyltransf_11"/>
    <property type="match status" value="1"/>
</dbReference>
<feature type="domain" description="Methyltransferase type 11" evidence="1">
    <location>
        <begin position="1"/>
        <end position="63"/>
    </location>
</feature>
<dbReference type="CDD" id="cd02440">
    <property type="entry name" value="AdoMet_MTases"/>
    <property type="match status" value="1"/>
</dbReference>
<dbReference type="InterPro" id="IPR013216">
    <property type="entry name" value="Methyltransf_11"/>
</dbReference>
<keyword evidence="3" id="KW-1185">Reference proteome</keyword>
<reference evidence="2 3" key="1">
    <citation type="journal article" date="2008" name="Proc. Natl. Acad. Sci. U.S.A.">
        <title>Niche adaptation and genome expansion in the chlorophyll d-producing cyanobacterium Acaryochloris marina.</title>
        <authorList>
            <person name="Swingley W.D."/>
            <person name="Chen M."/>
            <person name="Cheung P.C."/>
            <person name="Conrad A.L."/>
            <person name="Dejesa L.C."/>
            <person name="Hao J."/>
            <person name="Honchak B.M."/>
            <person name="Karbach L.E."/>
            <person name="Kurdoglu A."/>
            <person name="Lahiri S."/>
            <person name="Mastrian S.D."/>
            <person name="Miyashita H."/>
            <person name="Page L."/>
            <person name="Ramakrishna P."/>
            <person name="Satoh S."/>
            <person name="Sattley W.M."/>
            <person name="Shimada Y."/>
            <person name="Taylor H.L."/>
            <person name="Tomo T."/>
            <person name="Tsuchiya T."/>
            <person name="Wang Z.T."/>
            <person name="Raymond J."/>
            <person name="Mimuro M."/>
            <person name="Blankenship R.E."/>
            <person name="Touchman J.W."/>
        </authorList>
    </citation>
    <scope>NUCLEOTIDE SEQUENCE [LARGE SCALE GENOMIC DNA]</scope>
    <source>
        <strain evidence="3">MBIC 11017</strain>
    </source>
</reference>
<dbReference type="HOGENOM" id="CLU_049749_5_1_3"/>
<protein>
    <recommendedName>
        <fullName evidence="1">Methyltransferase type 11 domain-containing protein</fullName>
    </recommendedName>
</protein>
<accession>B0C025</accession>
<evidence type="ECO:0000313" key="3">
    <source>
        <dbReference type="Proteomes" id="UP000000268"/>
    </source>
</evidence>
<sequence>MIRIARSKAAHIDFRIDSISELHTVTDGSIDIVISNYVLMDTPDLTETVQAFFRVLKPGGYGVVVFSHPCFPQEYATGTDSDVAVTYQWNFPYFQQQKCVGPPWGHFTSEFIWFHRPLSDYWKAFRKSGFEVVDFEEPRLSEERYHLAKNERQLNNGKNRPYSVAFKLKKREQ</sequence>
<dbReference type="InterPro" id="IPR029063">
    <property type="entry name" value="SAM-dependent_MTases_sf"/>
</dbReference>
<gene>
    <name evidence="2" type="ordered locus">AM1_3378</name>
</gene>
<dbReference type="Proteomes" id="UP000000268">
    <property type="component" value="Chromosome"/>
</dbReference>
<name>B0C025_ACAM1</name>
<evidence type="ECO:0000259" key="1">
    <source>
        <dbReference type="Pfam" id="PF08241"/>
    </source>
</evidence>
<dbReference type="eggNOG" id="COG2226">
    <property type="taxonomic scope" value="Bacteria"/>
</dbReference>
<dbReference type="Gene3D" id="3.40.50.150">
    <property type="entry name" value="Vaccinia Virus protein VP39"/>
    <property type="match status" value="1"/>
</dbReference>
<dbReference type="SUPFAM" id="SSF53335">
    <property type="entry name" value="S-adenosyl-L-methionine-dependent methyltransferases"/>
    <property type="match status" value="1"/>
</dbReference>
<dbReference type="STRING" id="329726.AM1_3378"/>
<proteinExistence type="predicted"/>